<dbReference type="SUPFAM" id="SSF53955">
    <property type="entry name" value="Lysozyme-like"/>
    <property type="match status" value="1"/>
</dbReference>
<dbReference type="InterPro" id="IPR023346">
    <property type="entry name" value="Lysozyme-like_dom_sf"/>
</dbReference>
<dbReference type="Gene3D" id="1.10.530.10">
    <property type="match status" value="1"/>
</dbReference>
<gene>
    <name evidence="2" type="ORF">GALL_323090</name>
</gene>
<dbReference type="InterPro" id="IPR008258">
    <property type="entry name" value="Transglycosylase_SLT_dom_1"/>
</dbReference>
<evidence type="ECO:0000313" key="2">
    <source>
        <dbReference type="EMBL" id="OIQ85834.1"/>
    </source>
</evidence>
<comment type="caution">
    <text evidence="2">The sequence shown here is derived from an EMBL/GenBank/DDBJ whole genome shotgun (WGS) entry which is preliminary data.</text>
</comment>
<organism evidence="2">
    <name type="scientific">mine drainage metagenome</name>
    <dbReference type="NCBI Taxonomy" id="410659"/>
    <lineage>
        <taxon>unclassified sequences</taxon>
        <taxon>metagenomes</taxon>
        <taxon>ecological metagenomes</taxon>
    </lineage>
</organism>
<evidence type="ECO:0000259" key="1">
    <source>
        <dbReference type="Pfam" id="PF01464"/>
    </source>
</evidence>
<protein>
    <submittedName>
        <fullName evidence="2">Transglycosylase SLT domain protein</fullName>
    </submittedName>
</protein>
<feature type="domain" description="Transglycosylase SLT" evidence="1">
    <location>
        <begin position="65"/>
        <end position="180"/>
    </location>
</feature>
<dbReference type="Pfam" id="PF01464">
    <property type="entry name" value="SLT"/>
    <property type="match status" value="1"/>
</dbReference>
<accession>A0A1J5QR25</accession>
<sequence length="413" mass="42631">MIRPLLALGGLGAAAFPALAIVTALSVGASTAACIDTSAGGVLAADAPVPAVARVWVAETKTACPDLPEAWIVAVMAQESGFNPDAHANDDNGGTWGLFQLDASVWAGTYGHPWSADLNGNGVWDVRDPDIHSRVAGTYLCDRLSGVRAIRAAHPDWASSALPVLDRLIIAHNAGESRLATYPDIPEVTRRFIQSVDDHVQAWSSVPVLDGPDPALASDGSTNAPVPATTYPLRQAGTGCLPGLGTNAGAVAVPPGTPHDVATAVTTAMSLVGVTSGWDGLCDRLACRAYGYANSGFVSARTHWAAMLADGHAHPGDRCPPLGSFVFWDTGRIYGHVSVVVQASSSCDPDQTLITSNGVFDAATGNHGGVYLLSFARMDGMYTRTGGYLGWSDPVCAGTPLPNDATSSSFAGR</sequence>
<name>A0A1J5QR25_9ZZZZ</name>
<dbReference type="EMBL" id="MLJW01000517">
    <property type="protein sequence ID" value="OIQ85834.1"/>
    <property type="molecule type" value="Genomic_DNA"/>
</dbReference>
<reference evidence="2" key="1">
    <citation type="submission" date="2016-10" db="EMBL/GenBank/DDBJ databases">
        <title>Sequence of Gallionella enrichment culture.</title>
        <authorList>
            <person name="Poehlein A."/>
            <person name="Muehling M."/>
            <person name="Daniel R."/>
        </authorList>
    </citation>
    <scope>NUCLEOTIDE SEQUENCE</scope>
</reference>
<dbReference type="AlphaFoldDB" id="A0A1J5QR25"/>
<proteinExistence type="predicted"/>
<dbReference type="PROSITE" id="PS51257">
    <property type="entry name" value="PROKAR_LIPOPROTEIN"/>
    <property type="match status" value="1"/>
</dbReference>